<dbReference type="EMBL" id="GL870903">
    <property type="protein sequence ID" value="EIJ87092.1"/>
    <property type="molecule type" value="Genomic_DNA"/>
</dbReference>
<feature type="region of interest" description="Disordered" evidence="1">
    <location>
        <begin position="93"/>
        <end position="149"/>
    </location>
</feature>
<reference evidence="2" key="1">
    <citation type="submission" date="2011-01" db="EMBL/GenBank/DDBJ databases">
        <title>The Genome Sequence of Nematocida parisii strain ERTm3.</title>
        <authorList>
            <consortium name="The Broad Institute Genome Sequencing Platform"/>
            <consortium name="The Broad Institute Genome Sequencing Center for Infectious Disease"/>
            <person name="Cuomo C."/>
            <person name="Troemel E."/>
            <person name="Young S.K."/>
            <person name="Zeng Q."/>
            <person name="Gargeya S."/>
            <person name="Fitzgerald M."/>
            <person name="Haas B."/>
            <person name="Abouelleil A."/>
            <person name="Alvarado L."/>
            <person name="Arachchi H.M."/>
            <person name="Berlin A."/>
            <person name="Chapman S.B."/>
            <person name="Gearin G."/>
            <person name="Goldberg J."/>
            <person name="Griggs A."/>
            <person name="Gujja S."/>
            <person name="Hansen M."/>
            <person name="Heiman D."/>
            <person name="Howarth C."/>
            <person name="Larimer J."/>
            <person name="Lui A."/>
            <person name="MacDonald P.J.P."/>
            <person name="McCowen C."/>
            <person name="Montmayeur A."/>
            <person name="Murphy C."/>
            <person name="Neiman D."/>
            <person name="Pearson M."/>
            <person name="Priest M."/>
            <person name="Roberts A."/>
            <person name="Saif S."/>
            <person name="Shea T."/>
            <person name="Sisk P."/>
            <person name="Stolte C."/>
            <person name="Sykes S."/>
            <person name="Wortman J."/>
            <person name="Nusbaum C."/>
            <person name="Birren B."/>
        </authorList>
    </citation>
    <scope>NUCLEOTIDE SEQUENCE</scope>
    <source>
        <strain evidence="2">ERTm3</strain>
    </source>
</reference>
<dbReference type="AlphaFoldDB" id="I3ECZ5"/>
<keyword evidence="3" id="KW-1185">Reference proteome</keyword>
<protein>
    <submittedName>
        <fullName evidence="2">Uncharacterized protein</fullName>
    </submittedName>
</protein>
<sequence>MSRDVLWCTVIGGYRGSTTSMASSGECVQRGQARQEWCRGGSTHSVCSASVVTTHLSSITDILCDVLCCIVQYKGPGEEERLLAKKKSVQSINKNKIKEKSLRKKTKRADKNRDRRAQIKQKRESKKRAHTHTHTDMHRGREWRGTGRE</sequence>
<evidence type="ECO:0000256" key="1">
    <source>
        <dbReference type="SAM" id="MobiDB-lite"/>
    </source>
</evidence>
<evidence type="ECO:0000313" key="3">
    <source>
        <dbReference type="Proteomes" id="UP000002872"/>
    </source>
</evidence>
<name>I3ECZ5_NEMP3</name>
<organism evidence="2 3">
    <name type="scientific">Nematocida parisii (strain ERTm3)</name>
    <name type="common">Nematode killer fungus</name>
    <dbReference type="NCBI Taxonomy" id="935791"/>
    <lineage>
        <taxon>Eukaryota</taxon>
        <taxon>Fungi</taxon>
        <taxon>Fungi incertae sedis</taxon>
        <taxon>Microsporidia</taxon>
        <taxon>Nematocida</taxon>
    </lineage>
</organism>
<gene>
    <name evidence="2" type="ORF">NEQG_02715</name>
</gene>
<dbReference type="Proteomes" id="UP000002872">
    <property type="component" value="Unassembled WGS sequence"/>
</dbReference>
<feature type="compositionally biased region" description="Basic and acidic residues" evidence="1">
    <location>
        <begin position="133"/>
        <end position="149"/>
    </location>
</feature>
<dbReference type="VEuPathDB" id="MicrosporidiaDB:NEQG_02715"/>
<dbReference type="OrthoDB" id="2198464at2759"/>
<dbReference type="HOGENOM" id="CLU_1750170_0_0_1"/>
<dbReference type="InParanoid" id="I3ECZ5"/>
<accession>I3ECZ5</accession>
<feature type="compositionally biased region" description="Basic residues" evidence="1">
    <location>
        <begin position="118"/>
        <end position="132"/>
    </location>
</feature>
<proteinExistence type="predicted"/>
<evidence type="ECO:0000313" key="2">
    <source>
        <dbReference type="EMBL" id="EIJ87092.1"/>
    </source>
</evidence>
<feature type="compositionally biased region" description="Basic residues" evidence="1">
    <location>
        <begin position="95"/>
        <end position="108"/>
    </location>
</feature>